<dbReference type="OrthoDB" id="9801597at2"/>
<accession>A0A5C8GJB3</accession>
<evidence type="ECO:0000259" key="2">
    <source>
        <dbReference type="Pfam" id="PF13509"/>
    </source>
</evidence>
<dbReference type="PANTHER" id="PTHR37296:SF1">
    <property type="entry name" value="CONSERVED VIRULENCE FACTOR B"/>
    <property type="match status" value="1"/>
</dbReference>
<dbReference type="InterPro" id="IPR036388">
    <property type="entry name" value="WH-like_DNA-bd_sf"/>
</dbReference>
<dbReference type="InterPro" id="IPR040764">
    <property type="entry name" value="CvfB_WH"/>
</dbReference>
<sequence length="290" mass="33252">MSKKNEIKIGAYNTLTVIKTALREGNGEAFGLYLDGGREGEILMPQKYVPEGTAIGDELHVFVYLDHEERPIATTEKPLVTVGDFAFLECSWVNEYGAFLNWGVTKDLFCPFREQKMRMEAGSSYIVHIHIDEDTYRLVASAKVEHYFEKEVPHYLPGQEVELLIWQKTDLGFKVIVDNKYPGLIYENQVFRKVHTGDKIKGYIATVRSDGKIDCTLQPMGQKYAEDFAEVLLRYLKEHNGQCDLGDKSEAEDIKRRFQVSKKVYKKAIGDLYKRRLISVKPLAIKLVDK</sequence>
<name>A0A5C8GJB3_9BACT</name>
<dbReference type="AlphaFoldDB" id="A0A5C8GJB3"/>
<dbReference type="InterPro" id="IPR012340">
    <property type="entry name" value="NA-bd_OB-fold"/>
</dbReference>
<protein>
    <submittedName>
        <fullName evidence="4">GntR family transcriptional regulator</fullName>
    </submittedName>
</protein>
<keyword evidence="5" id="KW-1185">Reference proteome</keyword>
<dbReference type="RefSeq" id="WP_130830443.1">
    <property type="nucleotide sequence ID" value="NZ_SDIK01000046.1"/>
</dbReference>
<dbReference type="Gene3D" id="1.10.10.10">
    <property type="entry name" value="Winged helix-like DNA-binding domain superfamily/Winged helix DNA-binding domain"/>
    <property type="match status" value="1"/>
</dbReference>
<reference evidence="5" key="1">
    <citation type="submission" date="2019-05" db="EMBL/GenBank/DDBJ databases">
        <title>Prevotella brunnea sp. nov., isolated from a wound of a patient.</title>
        <authorList>
            <person name="Buhl M."/>
        </authorList>
    </citation>
    <scope>NUCLEOTIDE SEQUENCE [LARGE SCALE GENOMIC DNA]</scope>
    <source>
        <strain evidence="5">A2672</strain>
    </source>
</reference>
<dbReference type="Pfam" id="PF17783">
    <property type="entry name" value="WHD_CvfB"/>
    <property type="match status" value="1"/>
</dbReference>
<evidence type="ECO:0000313" key="5">
    <source>
        <dbReference type="Proteomes" id="UP000321612"/>
    </source>
</evidence>
<dbReference type="Proteomes" id="UP000321612">
    <property type="component" value="Unassembled WGS sequence"/>
</dbReference>
<feature type="domain" description="Conserved virulence factor B first S1" evidence="2">
    <location>
        <begin position="9"/>
        <end position="75"/>
    </location>
</feature>
<evidence type="ECO:0000256" key="1">
    <source>
        <dbReference type="PIRNR" id="PIRNR012524"/>
    </source>
</evidence>
<dbReference type="InterPro" id="IPR039566">
    <property type="entry name" value="CvfB_S1_st"/>
</dbReference>
<evidence type="ECO:0000259" key="3">
    <source>
        <dbReference type="Pfam" id="PF17783"/>
    </source>
</evidence>
<dbReference type="PANTHER" id="PTHR37296">
    <property type="entry name" value="CONSERVED VIRULENCE FACTOR B"/>
    <property type="match status" value="1"/>
</dbReference>
<evidence type="ECO:0000313" key="4">
    <source>
        <dbReference type="EMBL" id="TXJ62051.1"/>
    </source>
</evidence>
<dbReference type="InterPro" id="IPR014464">
    <property type="entry name" value="CvfB_fam"/>
</dbReference>
<organism evidence="4 5">
    <name type="scientific">Prevotella brunnea</name>
    <dbReference type="NCBI Taxonomy" id="2508867"/>
    <lineage>
        <taxon>Bacteria</taxon>
        <taxon>Pseudomonadati</taxon>
        <taxon>Bacteroidota</taxon>
        <taxon>Bacteroidia</taxon>
        <taxon>Bacteroidales</taxon>
        <taxon>Prevotellaceae</taxon>
        <taxon>Prevotella</taxon>
    </lineage>
</organism>
<proteinExistence type="inferred from homology"/>
<dbReference type="PIRSF" id="PIRSF012524">
    <property type="entry name" value="YitL_S1"/>
    <property type="match status" value="1"/>
</dbReference>
<dbReference type="Gene3D" id="2.40.50.140">
    <property type="entry name" value="Nucleic acid-binding proteins"/>
    <property type="match status" value="2"/>
</dbReference>
<feature type="domain" description="Conserved virulence factor B-like winged helix" evidence="3">
    <location>
        <begin position="230"/>
        <end position="287"/>
    </location>
</feature>
<comment type="similarity">
    <text evidence="1">Belongs to the CvfB family.</text>
</comment>
<comment type="caution">
    <text evidence="4">The sequence shown here is derived from an EMBL/GenBank/DDBJ whole genome shotgun (WGS) entry which is preliminary data.</text>
</comment>
<dbReference type="EMBL" id="SDIK01000046">
    <property type="protein sequence ID" value="TXJ62051.1"/>
    <property type="molecule type" value="Genomic_DNA"/>
</dbReference>
<gene>
    <name evidence="4" type="ORF">ETF27_06365</name>
</gene>
<dbReference type="Pfam" id="PF13509">
    <property type="entry name" value="S1_2"/>
    <property type="match status" value="1"/>
</dbReference>